<dbReference type="OrthoDB" id="880456at2"/>
<protein>
    <submittedName>
        <fullName evidence="1">Polyketide cyclase</fullName>
    </submittedName>
</protein>
<organism evidence="1 2">
    <name type="scientific">Leptospira hartskeerlii</name>
    <dbReference type="NCBI Taxonomy" id="2023177"/>
    <lineage>
        <taxon>Bacteria</taxon>
        <taxon>Pseudomonadati</taxon>
        <taxon>Spirochaetota</taxon>
        <taxon>Spirochaetia</taxon>
        <taxon>Leptospirales</taxon>
        <taxon>Leptospiraceae</taxon>
        <taxon>Leptospira</taxon>
    </lineage>
</organism>
<proteinExistence type="predicted"/>
<reference evidence="1 2" key="1">
    <citation type="submission" date="2017-07" db="EMBL/GenBank/DDBJ databases">
        <title>Leptospira spp. isolated from tropical soils.</title>
        <authorList>
            <person name="Thibeaux R."/>
            <person name="Iraola G."/>
            <person name="Ferres I."/>
            <person name="Bierque E."/>
            <person name="Girault D."/>
            <person name="Soupe-Gilbert M.-E."/>
            <person name="Picardeau M."/>
            <person name="Goarant C."/>
        </authorList>
    </citation>
    <scope>NUCLEOTIDE SEQUENCE [LARGE SCALE GENOMIC DNA]</scope>
    <source>
        <strain evidence="1 2">MCA1-C-A1</strain>
    </source>
</reference>
<accession>A0A2M9XAJ0</accession>
<dbReference type="Proteomes" id="UP000232196">
    <property type="component" value="Unassembled WGS sequence"/>
</dbReference>
<dbReference type="EMBL" id="NPDN01000007">
    <property type="protein sequence ID" value="PJZ24708.1"/>
    <property type="molecule type" value="Genomic_DNA"/>
</dbReference>
<dbReference type="SUPFAM" id="SSF55961">
    <property type="entry name" value="Bet v1-like"/>
    <property type="match status" value="1"/>
</dbReference>
<dbReference type="Gene3D" id="3.30.530.20">
    <property type="match status" value="1"/>
</dbReference>
<sequence>MFKTKNTKHISVTIPVTQKTAYEYLSDPKNFPEWASGLCKSISPLGNGEWSIDSPMGKLTAKFTDKNQYGILDHYVIFNPENISYNPLRIIENGEGSELIFTLFQTEGMTPEKFEEDSNWVKKDLEELKGILMNKFIG</sequence>
<dbReference type="RefSeq" id="WP_100707405.1">
    <property type="nucleotide sequence ID" value="NZ_NPDL01000006.1"/>
</dbReference>
<keyword evidence="2" id="KW-1185">Reference proteome</keyword>
<evidence type="ECO:0000313" key="2">
    <source>
        <dbReference type="Proteomes" id="UP000232196"/>
    </source>
</evidence>
<gene>
    <name evidence="1" type="ORF">CH357_14065</name>
</gene>
<evidence type="ECO:0000313" key="1">
    <source>
        <dbReference type="EMBL" id="PJZ24708.1"/>
    </source>
</evidence>
<name>A0A2M9XAJ0_9LEPT</name>
<dbReference type="AlphaFoldDB" id="A0A2M9XAJ0"/>
<comment type="caution">
    <text evidence="1">The sequence shown here is derived from an EMBL/GenBank/DDBJ whole genome shotgun (WGS) entry which is preliminary data.</text>
</comment>
<dbReference type="InterPro" id="IPR023393">
    <property type="entry name" value="START-like_dom_sf"/>
</dbReference>